<evidence type="ECO:0000256" key="1">
    <source>
        <dbReference type="ARBA" id="ARBA00022457"/>
    </source>
</evidence>
<evidence type="ECO:0000259" key="2">
    <source>
        <dbReference type="PROSITE" id="PS50878"/>
    </source>
</evidence>
<dbReference type="AlphaFoldDB" id="A0A916QJD6"/>
<dbReference type="SUPFAM" id="SSF56672">
    <property type="entry name" value="DNA/RNA polymerases"/>
    <property type="match status" value="1"/>
</dbReference>
<dbReference type="RefSeq" id="WP_212779880.1">
    <property type="nucleotide sequence ID" value="NZ_BMAY01000001.1"/>
</dbReference>
<gene>
    <name evidence="3" type="ORF">LCB40_00460</name>
</gene>
<accession>A0A916QJD6</accession>
<evidence type="ECO:0000313" key="3">
    <source>
        <dbReference type="EMBL" id="GFZ26166.1"/>
    </source>
</evidence>
<feature type="domain" description="Reverse transcriptase" evidence="2">
    <location>
        <begin position="88"/>
        <end position="326"/>
    </location>
</feature>
<dbReference type="CDD" id="cd01646">
    <property type="entry name" value="RT_Bac_retron_I"/>
    <property type="match status" value="1"/>
</dbReference>
<dbReference type="Gene3D" id="3.30.70.270">
    <property type="match status" value="1"/>
</dbReference>
<dbReference type="PROSITE" id="PS50878">
    <property type="entry name" value="RT_POL"/>
    <property type="match status" value="1"/>
</dbReference>
<proteinExistence type="predicted"/>
<organism evidence="3 4">
    <name type="scientific">Lactobacillus corticis</name>
    <dbReference type="NCBI Taxonomy" id="2201249"/>
    <lineage>
        <taxon>Bacteria</taxon>
        <taxon>Bacillati</taxon>
        <taxon>Bacillota</taxon>
        <taxon>Bacilli</taxon>
        <taxon>Lactobacillales</taxon>
        <taxon>Lactobacillaceae</taxon>
        <taxon>Lactobacillus</taxon>
    </lineage>
</organism>
<keyword evidence="1" id="KW-0515">Mutator protein</keyword>
<dbReference type="EMBL" id="BMAY01000001">
    <property type="protein sequence ID" value="GFZ26166.1"/>
    <property type="molecule type" value="Genomic_DNA"/>
</dbReference>
<keyword evidence="4" id="KW-1185">Reference proteome</keyword>
<protein>
    <recommendedName>
        <fullName evidence="2">Reverse transcriptase domain-containing protein</fullName>
    </recommendedName>
</protein>
<dbReference type="InterPro" id="IPR000477">
    <property type="entry name" value="RT_dom"/>
</dbReference>
<dbReference type="InterPro" id="IPR043128">
    <property type="entry name" value="Rev_trsase/Diguanyl_cyclase"/>
</dbReference>
<comment type="caution">
    <text evidence="3">The sequence shown here is derived from an EMBL/GenBank/DDBJ whole genome shotgun (WGS) entry which is preliminary data.</text>
</comment>
<reference evidence="3" key="1">
    <citation type="submission" date="2020-08" db="EMBL/GenBank/DDBJ databases">
        <title>Taxonomic study for Lactobacillus species isolated from hardwood bark.</title>
        <authorList>
            <person name="Tohno M."/>
            <person name="Tanizawa Y."/>
        </authorList>
    </citation>
    <scope>NUCLEOTIDE SEQUENCE</scope>
    <source>
        <strain evidence="3">B40</strain>
    </source>
</reference>
<dbReference type="Pfam" id="PF00078">
    <property type="entry name" value="RVT_1"/>
    <property type="match status" value="1"/>
</dbReference>
<name>A0A916QJD6_9LACO</name>
<dbReference type="Proteomes" id="UP000677218">
    <property type="component" value="Unassembled WGS sequence"/>
</dbReference>
<dbReference type="InterPro" id="IPR043502">
    <property type="entry name" value="DNA/RNA_pol_sf"/>
</dbReference>
<evidence type="ECO:0000313" key="4">
    <source>
        <dbReference type="Proteomes" id="UP000677218"/>
    </source>
</evidence>
<sequence length="577" mass="67743">MNDHTPIDEKEFYNNIITWTNLLKMGYFDFQEFNHVYKYDDSYGKTDVIYPGYFNLKNLVNNRDLLNKIESDFEFFEGSGAIKTNVFNDASKRNFKFSGTTPILFTIPKDDNARRPLKFANLYSYCLLIKVVMCNKEAIIDALISDKESTSRFFGYSPYAYQNTKSIADRLLIGHKFFFKMDFANFYHTFYTHAIPWILLGKKDAKDFRNDGQRFANLLDHAIRSQQNDETHGLPTGSLLTRIIVEYCMSKVDGEIRKALADTNVTFNRYVDDITFGYEKKEELVKINKVMQKIAQKYGFYLNDKKTSETTFAKINENSNLIGFFDDLSKSILLDQQKYALKEEGDVSDTLLDLLFKVNKYDIKDEYEKFYITLNNEILTEKKGAAKLSFRVLMFFIDNVKNNQSFRNKLDDPLYKVLYALIEKDDKINNEIQGSFIDKMLQLAISDSRLMLPFIQLLDVIQKKENQLEDNLVTNYLKWYIENLGLGTSNNKDNLLQQKLYFDIKNNLHQEAYSLLLLFAKLDIRLSNNIRNKIYELIENADNDLSLDDFTLLFFVNDFIRLEPELSVKDKNRFLIW</sequence>